<name>A0A6G1KS01_9PLEO</name>
<gene>
    <name evidence="2" type="ORF">K504DRAFT_529779</name>
</gene>
<feature type="compositionally biased region" description="Basic and acidic residues" evidence="1">
    <location>
        <begin position="27"/>
        <end position="39"/>
    </location>
</feature>
<reference evidence="2" key="1">
    <citation type="journal article" date="2020" name="Stud. Mycol.">
        <title>101 Dothideomycetes genomes: a test case for predicting lifestyles and emergence of pathogens.</title>
        <authorList>
            <person name="Haridas S."/>
            <person name="Albert R."/>
            <person name="Binder M."/>
            <person name="Bloem J."/>
            <person name="Labutti K."/>
            <person name="Salamov A."/>
            <person name="Andreopoulos B."/>
            <person name="Baker S."/>
            <person name="Barry K."/>
            <person name="Bills G."/>
            <person name="Bluhm B."/>
            <person name="Cannon C."/>
            <person name="Castanera R."/>
            <person name="Culley D."/>
            <person name="Daum C."/>
            <person name="Ezra D."/>
            <person name="Gonzalez J."/>
            <person name="Henrissat B."/>
            <person name="Kuo A."/>
            <person name="Liang C."/>
            <person name="Lipzen A."/>
            <person name="Lutzoni F."/>
            <person name="Magnuson J."/>
            <person name="Mondo S."/>
            <person name="Nolan M."/>
            <person name="Ohm R."/>
            <person name="Pangilinan J."/>
            <person name="Park H.-J."/>
            <person name="Ramirez L."/>
            <person name="Alfaro M."/>
            <person name="Sun H."/>
            <person name="Tritt A."/>
            <person name="Yoshinaga Y."/>
            <person name="Zwiers L.-H."/>
            <person name="Turgeon B."/>
            <person name="Goodwin S."/>
            <person name="Spatafora J."/>
            <person name="Crous P."/>
            <person name="Grigoriev I."/>
        </authorList>
    </citation>
    <scope>NUCLEOTIDE SEQUENCE</scope>
    <source>
        <strain evidence="2">CBS 279.74</strain>
    </source>
</reference>
<dbReference type="AlphaFoldDB" id="A0A6G1KS01"/>
<accession>A0A6G1KS01</accession>
<dbReference type="OrthoDB" id="3792834at2759"/>
<protein>
    <submittedName>
        <fullName evidence="2">Uncharacterized protein</fullName>
    </submittedName>
</protein>
<dbReference type="Proteomes" id="UP000799428">
    <property type="component" value="Unassembled WGS sequence"/>
</dbReference>
<proteinExistence type="predicted"/>
<evidence type="ECO:0000313" key="3">
    <source>
        <dbReference type="Proteomes" id="UP000799428"/>
    </source>
</evidence>
<feature type="region of interest" description="Disordered" evidence="1">
    <location>
        <begin position="1"/>
        <end position="87"/>
    </location>
</feature>
<organism evidence="2 3">
    <name type="scientific">Pleomassaria siparia CBS 279.74</name>
    <dbReference type="NCBI Taxonomy" id="1314801"/>
    <lineage>
        <taxon>Eukaryota</taxon>
        <taxon>Fungi</taxon>
        <taxon>Dikarya</taxon>
        <taxon>Ascomycota</taxon>
        <taxon>Pezizomycotina</taxon>
        <taxon>Dothideomycetes</taxon>
        <taxon>Pleosporomycetidae</taxon>
        <taxon>Pleosporales</taxon>
        <taxon>Pleomassariaceae</taxon>
        <taxon>Pleomassaria</taxon>
    </lineage>
</organism>
<dbReference type="EMBL" id="MU005764">
    <property type="protein sequence ID" value="KAF2715634.1"/>
    <property type="molecule type" value="Genomic_DNA"/>
</dbReference>
<evidence type="ECO:0000313" key="2">
    <source>
        <dbReference type="EMBL" id="KAF2715634.1"/>
    </source>
</evidence>
<keyword evidence="3" id="KW-1185">Reference proteome</keyword>
<evidence type="ECO:0000256" key="1">
    <source>
        <dbReference type="SAM" id="MobiDB-lite"/>
    </source>
</evidence>
<sequence>MAPSQKIILKIPRRGEATRASGRQAKPRQDPDAATREELSEYLASSSVVPPRAKRGRFDEEIQPSLSTSSRIQPAKRSRRNANNQPRILFSSNLNSSTYAITRREDIDQYYFHTSGHYPADIDKSMEILHKFLANHAEVQIELPNLQDDDNPDSEIPWTSKQLVHLYLISYHNENWAICDLITDTWIRAHQTKNASSKTKVWRDNKSSTYKRRTTQDYVDIQDPTLHVNVTAFDQDCLNELYFHTNPKCGARLMWADALALCGSFMEDRMERSLDRKGRSWHKDLIWDIMCTSMRMTRANLTLKIEEKGKHSWCERYHEHAKQNPRQACYRAIAKKQQKEIRKRDEECAAMTQGGPIQSFGNGRAEDRMQVDGDSNQDAVVENDTGYPKTKQVTFADSCVENDEYSEEE</sequence>
<feature type="region of interest" description="Disordered" evidence="1">
    <location>
        <begin position="349"/>
        <end position="388"/>
    </location>
</feature>